<name>A0AAE3NS52_9RHOB</name>
<feature type="domain" description="Mannitol dehydrogenase N-terminal" evidence="2">
    <location>
        <begin position="32"/>
        <end position="279"/>
    </location>
</feature>
<dbReference type="Gene3D" id="1.10.1040.10">
    <property type="entry name" value="N-(1-d-carboxylethyl)-l-norvaline Dehydrogenase, domain 2"/>
    <property type="match status" value="1"/>
</dbReference>
<dbReference type="GO" id="GO:0016616">
    <property type="term" value="F:oxidoreductase activity, acting on the CH-OH group of donors, NAD or NADP as acceptor"/>
    <property type="evidence" value="ECO:0007669"/>
    <property type="project" value="TreeGrafter"/>
</dbReference>
<accession>A0AAE3NS52</accession>
<dbReference type="AlphaFoldDB" id="A0AAE3NS52"/>
<dbReference type="PANTHER" id="PTHR43362:SF1">
    <property type="entry name" value="MANNITOL DEHYDROGENASE 2-RELATED"/>
    <property type="match status" value="1"/>
</dbReference>
<evidence type="ECO:0000256" key="1">
    <source>
        <dbReference type="ARBA" id="ARBA00023002"/>
    </source>
</evidence>
<dbReference type="SUPFAM" id="SSF51735">
    <property type="entry name" value="NAD(P)-binding Rossmann-fold domains"/>
    <property type="match status" value="1"/>
</dbReference>
<dbReference type="Proteomes" id="UP001220964">
    <property type="component" value="Unassembled WGS sequence"/>
</dbReference>
<keyword evidence="5" id="KW-1185">Reference proteome</keyword>
<feature type="domain" description="Mannitol dehydrogenase C-terminal" evidence="3">
    <location>
        <begin position="288"/>
        <end position="475"/>
    </location>
</feature>
<dbReference type="Pfam" id="PF08125">
    <property type="entry name" value="Mannitol_dh_C"/>
    <property type="match status" value="1"/>
</dbReference>
<dbReference type="InterPro" id="IPR050988">
    <property type="entry name" value="Mannitol_DH/Oxidoreductase"/>
</dbReference>
<dbReference type="EMBL" id="JARGYC010000015">
    <property type="protein sequence ID" value="MDF0600629.1"/>
    <property type="molecule type" value="Genomic_DNA"/>
</dbReference>
<dbReference type="InterPro" id="IPR036291">
    <property type="entry name" value="NAD(P)-bd_dom_sf"/>
</dbReference>
<evidence type="ECO:0000259" key="3">
    <source>
        <dbReference type="Pfam" id="PF08125"/>
    </source>
</evidence>
<sequence>MDELTPLSDATLGRLPGTVRRPRYDRARLSPGIVHIGLGNFHRAHQAWYLHRLMDDGAAQDWAILGAGVRPADAAQRARLRGQDCLTTLIELAPSGTSAEVTGPMIDFLPVEDGNAALIARMAEPDIRIVSLTVTEGGYYRDASGGFDADDPDIRHDAANPQTPRTAFGAMVAALRRRRDTGAGPFTGLCCDNLQGNGAVLRRTVVSLARLSDPDLADWIDATCSFPNAMVDCIVPATGPKEIALAQGFGIDDAAPVTHERFRQWVMEDEFCAGRPEWERVGVTFTDDVHAYEMMKLRLLNAGHQLLANAGELLSVETVAGCMEHPGLRHFFQTVEMQEIAPEVASVPEMSPQDYVALIVRRFSNAAIVDTTRRVAFDGSSRHPGFLHPTIRERLASGRGIDGLALAEALWARMCTGLREDGSEIVPNDPRWDHLVAAAQEARTRPAAWLESTGLYGDLAHDRRFAEAFQAWLSQLHRDGTSPILERFAART</sequence>
<dbReference type="Pfam" id="PF01232">
    <property type="entry name" value="Mannitol_dh"/>
    <property type="match status" value="1"/>
</dbReference>
<evidence type="ECO:0000313" key="5">
    <source>
        <dbReference type="Proteomes" id="UP001220964"/>
    </source>
</evidence>
<dbReference type="Gene3D" id="3.40.50.720">
    <property type="entry name" value="NAD(P)-binding Rossmann-like Domain"/>
    <property type="match status" value="1"/>
</dbReference>
<dbReference type="PANTHER" id="PTHR43362">
    <property type="entry name" value="MANNITOL DEHYDROGENASE DSF1-RELATED"/>
    <property type="match status" value="1"/>
</dbReference>
<keyword evidence="1" id="KW-0560">Oxidoreductase</keyword>
<protein>
    <submittedName>
        <fullName evidence="4">Mannitol dehydrogenase family protein</fullName>
    </submittedName>
</protein>
<dbReference type="InterPro" id="IPR013118">
    <property type="entry name" value="Mannitol_DH_C"/>
</dbReference>
<dbReference type="InterPro" id="IPR013328">
    <property type="entry name" value="6PGD_dom2"/>
</dbReference>
<comment type="caution">
    <text evidence="4">The sequence shown here is derived from an EMBL/GenBank/DDBJ whole genome shotgun (WGS) entry which is preliminary data.</text>
</comment>
<dbReference type="InterPro" id="IPR008927">
    <property type="entry name" value="6-PGluconate_DH-like_C_sf"/>
</dbReference>
<dbReference type="PRINTS" id="PR00084">
    <property type="entry name" value="MTLDHDRGNASE"/>
</dbReference>
<proteinExistence type="predicted"/>
<organism evidence="4 5">
    <name type="scientific">Psychromarinibacter sediminicola</name>
    <dbReference type="NCBI Taxonomy" id="3033385"/>
    <lineage>
        <taxon>Bacteria</taxon>
        <taxon>Pseudomonadati</taxon>
        <taxon>Pseudomonadota</taxon>
        <taxon>Alphaproteobacteria</taxon>
        <taxon>Rhodobacterales</taxon>
        <taxon>Paracoccaceae</taxon>
        <taxon>Psychromarinibacter</taxon>
    </lineage>
</organism>
<dbReference type="InterPro" id="IPR013131">
    <property type="entry name" value="Mannitol_DH_N"/>
</dbReference>
<dbReference type="SUPFAM" id="SSF48179">
    <property type="entry name" value="6-phosphogluconate dehydrogenase C-terminal domain-like"/>
    <property type="match status" value="1"/>
</dbReference>
<reference evidence="4" key="1">
    <citation type="submission" date="2023-03" db="EMBL/GenBank/DDBJ databases">
        <title>Multiphase analysis and comparison of six strains from genera Psychromarinibacter, Lutimaribacter, and Maritimibacter, including a novel species: Psychromarinibacter sediminicola sp. nov.</title>
        <authorList>
            <person name="Wang Y.-H."/>
            <person name="Ye M.-Q."/>
            <person name="Du Z.-J."/>
        </authorList>
    </citation>
    <scope>NUCLEOTIDE SEQUENCE</scope>
    <source>
        <strain evidence="4">C21-152</strain>
    </source>
</reference>
<evidence type="ECO:0000259" key="2">
    <source>
        <dbReference type="Pfam" id="PF01232"/>
    </source>
</evidence>
<dbReference type="InterPro" id="IPR000669">
    <property type="entry name" value="Mannitol_DH"/>
</dbReference>
<dbReference type="RefSeq" id="WP_275566772.1">
    <property type="nucleotide sequence ID" value="NZ_JARGYC010000015.1"/>
</dbReference>
<evidence type="ECO:0000313" key="4">
    <source>
        <dbReference type="EMBL" id="MDF0600629.1"/>
    </source>
</evidence>
<gene>
    <name evidence="4" type="ORF">P1J78_07800</name>
</gene>